<feature type="region of interest" description="Disordered" evidence="1">
    <location>
        <begin position="227"/>
        <end position="261"/>
    </location>
</feature>
<dbReference type="Proteomes" id="UP000192578">
    <property type="component" value="Unassembled WGS sequence"/>
</dbReference>
<evidence type="ECO:0000256" key="1">
    <source>
        <dbReference type="SAM" id="MobiDB-lite"/>
    </source>
</evidence>
<dbReference type="Pfam" id="PF09725">
    <property type="entry name" value="Fra10Ac1"/>
    <property type="match status" value="1"/>
</dbReference>
<organism evidence="2 3">
    <name type="scientific">Hypsibius exemplaris</name>
    <name type="common">Freshwater tardigrade</name>
    <dbReference type="NCBI Taxonomy" id="2072580"/>
    <lineage>
        <taxon>Eukaryota</taxon>
        <taxon>Metazoa</taxon>
        <taxon>Ecdysozoa</taxon>
        <taxon>Tardigrada</taxon>
        <taxon>Eutardigrada</taxon>
        <taxon>Parachela</taxon>
        <taxon>Hypsibioidea</taxon>
        <taxon>Hypsibiidae</taxon>
        <taxon>Hypsibius</taxon>
    </lineage>
</organism>
<protein>
    <submittedName>
        <fullName evidence="2">Protein FRA10AC1-like protein</fullName>
    </submittedName>
</protein>
<comment type="caution">
    <text evidence="2">The sequence shown here is derived from an EMBL/GenBank/DDBJ whole genome shotgun (WGS) entry which is preliminary data.</text>
</comment>
<sequence length="302" mass="35354">MEDYSSEFEYDSDVDKKRKKRQDLTEKSAPAPSEPSTSIFKRPKNFSQPTNYTAAVDREASSVQRFHLLGLDAYARHKLLINEYLLTVPGSTKILQRDTSRDRTDLDVIRENQKFLWDEDDDTTAYTWEQRLARKYYDKLFKEYCIVDLRAYKQNKFGMRWRTEKEVVDGKGQFVCGSKHCLNHGTNLKSWEVNFAYTEEGAKKNALVKLRLCPDCSKMLNYTTRHKEASRRKSLPPIEIKQEPASTPERPTAPTELIDTTPVLTDEQVREQEKAVWEKPVLPSDDKSRHQEFDEYFSDMLL</sequence>
<gene>
    <name evidence="2" type="ORF">BV898_01514</name>
</gene>
<proteinExistence type="predicted"/>
<dbReference type="EMBL" id="MTYJ01000006">
    <property type="protein sequence ID" value="OQV24450.1"/>
    <property type="molecule type" value="Genomic_DNA"/>
</dbReference>
<feature type="region of interest" description="Disordered" evidence="1">
    <location>
        <begin position="1"/>
        <end position="46"/>
    </location>
</feature>
<dbReference type="InterPro" id="IPR050645">
    <property type="entry name" value="Histidine_acid_phosphatase"/>
</dbReference>
<dbReference type="GO" id="GO:0016791">
    <property type="term" value="F:phosphatase activity"/>
    <property type="evidence" value="ECO:0007669"/>
    <property type="project" value="TreeGrafter"/>
</dbReference>
<dbReference type="PANTHER" id="PTHR11567">
    <property type="entry name" value="ACID PHOSPHATASE-RELATED"/>
    <property type="match status" value="1"/>
</dbReference>
<feature type="compositionally biased region" description="Polar residues" evidence="1">
    <location>
        <begin position="34"/>
        <end position="46"/>
    </location>
</feature>
<reference evidence="3" key="1">
    <citation type="submission" date="2017-01" db="EMBL/GenBank/DDBJ databases">
        <title>Comparative genomics of anhydrobiosis in the tardigrade Hypsibius dujardini.</title>
        <authorList>
            <person name="Yoshida Y."/>
            <person name="Koutsovoulos G."/>
            <person name="Laetsch D."/>
            <person name="Stevens L."/>
            <person name="Kumar S."/>
            <person name="Horikawa D."/>
            <person name="Ishino K."/>
            <person name="Komine S."/>
            <person name="Tomita M."/>
            <person name="Blaxter M."/>
            <person name="Arakawa K."/>
        </authorList>
    </citation>
    <scope>NUCLEOTIDE SEQUENCE [LARGE SCALE GENOMIC DNA]</scope>
    <source>
        <strain evidence="3">Z151</strain>
    </source>
</reference>
<keyword evidence="3" id="KW-1185">Reference proteome</keyword>
<dbReference type="PANTHER" id="PTHR11567:SF25">
    <property type="entry name" value="PROTEIN FRA10AC1"/>
    <property type="match status" value="1"/>
</dbReference>
<dbReference type="AlphaFoldDB" id="A0A1W0XAL8"/>
<evidence type="ECO:0000313" key="3">
    <source>
        <dbReference type="Proteomes" id="UP000192578"/>
    </source>
</evidence>
<name>A0A1W0XAL8_HYPEX</name>
<evidence type="ECO:0000313" key="2">
    <source>
        <dbReference type="EMBL" id="OQV24450.1"/>
    </source>
</evidence>
<accession>A0A1W0XAL8</accession>
<dbReference type="OrthoDB" id="197967at2759"/>
<dbReference type="InterPro" id="IPR019129">
    <property type="entry name" value="Folate-sensitive_fs_Fra10Ac1"/>
</dbReference>
<feature type="compositionally biased region" description="Acidic residues" evidence="1">
    <location>
        <begin position="1"/>
        <end position="12"/>
    </location>
</feature>